<dbReference type="PANTHER" id="PTHR43335:SF2">
    <property type="entry name" value="ABC TRANSPORTER, ATP-BINDING PROTEIN"/>
    <property type="match status" value="1"/>
</dbReference>
<evidence type="ECO:0000313" key="7">
    <source>
        <dbReference type="Proteomes" id="UP001500542"/>
    </source>
</evidence>
<dbReference type="PROSITE" id="PS50893">
    <property type="entry name" value="ABC_TRANSPORTER_2"/>
    <property type="match status" value="1"/>
</dbReference>
<organism evidence="6 7">
    <name type="scientific">Kribbella koreensis</name>
    <dbReference type="NCBI Taxonomy" id="57909"/>
    <lineage>
        <taxon>Bacteria</taxon>
        <taxon>Bacillati</taxon>
        <taxon>Actinomycetota</taxon>
        <taxon>Actinomycetes</taxon>
        <taxon>Propionibacteriales</taxon>
        <taxon>Kribbellaceae</taxon>
        <taxon>Kribbella</taxon>
    </lineage>
</organism>
<sequence length="256" mass="27632">MGSSPIIELDAVSFRYGRREVLREVSVGIGDGLTFLVGENGAGKTTFFRLLLGAETPRSGRIDLLGQRTGRLSGTQLRRQIGYLPQDFSYPGHMRVRDFVAYMAWLRQLPTASIDEAVTKALATVGLADRAGERLDQLSGGMVRRAGIAQALVHGPQLLLLDEPTVGLDPGRRVKMRELLVELSATVAIVCSTHLLEDVDLTDGKMVVLAGSRVVYEGTSRAFGDLVRAGETTASTFASPLEQAFLRLTGVDGESE</sequence>
<dbReference type="Proteomes" id="UP001500542">
    <property type="component" value="Unassembled WGS sequence"/>
</dbReference>
<comment type="similarity">
    <text evidence="1">Belongs to the ABC transporter superfamily.</text>
</comment>
<dbReference type="GO" id="GO:0005524">
    <property type="term" value="F:ATP binding"/>
    <property type="evidence" value="ECO:0007669"/>
    <property type="project" value="UniProtKB-KW"/>
</dbReference>
<accession>A0ABP4C6A3</accession>
<dbReference type="EMBL" id="BAAAHK010000021">
    <property type="protein sequence ID" value="GAA0960322.1"/>
    <property type="molecule type" value="Genomic_DNA"/>
</dbReference>
<dbReference type="InterPro" id="IPR027417">
    <property type="entry name" value="P-loop_NTPase"/>
</dbReference>
<gene>
    <name evidence="6" type="ORF">GCM10009554_75250</name>
</gene>
<comment type="caution">
    <text evidence="6">The sequence shown here is derived from an EMBL/GenBank/DDBJ whole genome shotgun (WGS) entry which is preliminary data.</text>
</comment>
<dbReference type="InterPro" id="IPR003593">
    <property type="entry name" value="AAA+_ATPase"/>
</dbReference>
<feature type="domain" description="ABC transporter" evidence="5">
    <location>
        <begin position="7"/>
        <end position="236"/>
    </location>
</feature>
<evidence type="ECO:0000256" key="4">
    <source>
        <dbReference type="ARBA" id="ARBA00022840"/>
    </source>
</evidence>
<protein>
    <submittedName>
        <fullName evidence="6">ABC transporter ATP-binding protein</fullName>
    </submittedName>
</protein>
<evidence type="ECO:0000256" key="2">
    <source>
        <dbReference type="ARBA" id="ARBA00022448"/>
    </source>
</evidence>
<proteinExistence type="inferred from homology"/>
<dbReference type="InterPro" id="IPR003439">
    <property type="entry name" value="ABC_transporter-like_ATP-bd"/>
</dbReference>
<dbReference type="RefSeq" id="WP_343982009.1">
    <property type="nucleotide sequence ID" value="NZ_BAAAHK010000021.1"/>
</dbReference>
<evidence type="ECO:0000256" key="3">
    <source>
        <dbReference type="ARBA" id="ARBA00022741"/>
    </source>
</evidence>
<dbReference type="Gene3D" id="3.40.50.300">
    <property type="entry name" value="P-loop containing nucleotide triphosphate hydrolases"/>
    <property type="match status" value="1"/>
</dbReference>
<evidence type="ECO:0000259" key="5">
    <source>
        <dbReference type="PROSITE" id="PS50893"/>
    </source>
</evidence>
<dbReference type="Pfam" id="PF00005">
    <property type="entry name" value="ABC_tran"/>
    <property type="match status" value="1"/>
</dbReference>
<evidence type="ECO:0000256" key="1">
    <source>
        <dbReference type="ARBA" id="ARBA00005417"/>
    </source>
</evidence>
<keyword evidence="2" id="KW-0813">Transport</keyword>
<keyword evidence="3" id="KW-0547">Nucleotide-binding</keyword>
<dbReference type="PANTHER" id="PTHR43335">
    <property type="entry name" value="ABC TRANSPORTER, ATP-BINDING PROTEIN"/>
    <property type="match status" value="1"/>
</dbReference>
<keyword evidence="7" id="KW-1185">Reference proteome</keyword>
<dbReference type="SUPFAM" id="SSF52540">
    <property type="entry name" value="P-loop containing nucleoside triphosphate hydrolases"/>
    <property type="match status" value="1"/>
</dbReference>
<evidence type="ECO:0000313" key="6">
    <source>
        <dbReference type="EMBL" id="GAA0960322.1"/>
    </source>
</evidence>
<name>A0ABP4C6A3_9ACTN</name>
<reference evidence="7" key="1">
    <citation type="journal article" date="2019" name="Int. J. Syst. Evol. Microbiol.">
        <title>The Global Catalogue of Microorganisms (GCM) 10K type strain sequencing project: providing services to taxonomists for standard genome sequencing and annotation.</title>
        <authorList>
            <consortium name="The Broad Institute Genomics Platform"/>
            <consortium name="The Broad Institute Genome Sequencing Center for Infectious Disease"/>
            <person name="Wu L."/>
            <person name="Ma J."/>
        </authorList>
    </citation>
    <scope>NUCLEOTIDE SEQUENCE [LARGE SCALE GENOMIC DNA]</scope>
    <source>
        <strain evidence="7">JCM 10977</strain>
    </source>
</reference>
<keyword evidence="4 6" id="KW-0067">ATP-binding</keyword>
<dbReference type="SMART" id="SM00382">
    <property type="entry name" value="AAA"/>
    <property type="match status" value="1"/>
</dbReference>